<feature type="region of interest" description="Disordered" evidence="8">
    <location>
        <begin position="141"/>
        <end position="168"/>
    </location>
</feature>
<feature type="compositionally biased region" description="Polar residues" evidence="8">
    <location>
        <begin position="76"/>
        <end position="87"/>
    </location>
</feature>
<organism evidence="10">
    <name type="scientific">Blastobotrys adeninivorans</name>
    <name type="common">Yeast</name>
    <name type="synonym">Arxula adeninivorans</name>
    <dbReference type="NCBI Taxonomy" id="409370"/>
    <lineage>
        <taxon>Eukaryota</taxon>
        <taxon>Fungi</taxon>
        <taxon>Dikarya</taxon>
        <taxon>Ascomycota</taxon>
        <taxon>Saccharomycotina</taxon>
        <taxon>Dipodascomycetes</taxon>
        <taxon>Dipodascales</taxon>
        <taxon>Trichomonascaceae</taxon>
        <taxon>Blastobotrys</taxon>
    </lineage>
</organism>
<feature type="compositionally biased region" description="Low complexity" evidence="8">
    <location>
        <begin position="1393"/>
        <end position="1404"/>
    </location>
</feature>
<feature type="compositionally biased region" description="Basic and acidic residues" evidence="8">
    <location>
        <begin position="101"/>
        <end position="112"/>
    </location>
</feature>
<feature type="compositionally biased region" description="Polar residues" evidence="8">
    <location>
        <begin position="1299"/>
        <end position="1315"/>
    </location>
</feature>
<keyword evidence="4 7" id="KW-0547">Nucleotide-binding</keyword>
<dbReference type="PANTHER" id="PTHR48016:SF32">
    <property type="entry name" value="MITOGEN-ACTIVATED PROTEIN KINASE KINASE KINASE 4"/>
    <property type="match status" value="1"/>
</dbReference>
<dbReference type="PhylomeDB" id="A0A060T7T8"/>
<dbReference type="GO" id="GO:0005524">
    <property type="term" value="F:ATP binding"/>
    <property type="evidence" value="ECO:0007669"/>
    <property type="project" value="UniProtKB-UniRule"/>
</dbReference>
<sequence>MTEKRLAFSDNVEIVSNSGGSGPQSSPSSSYKSHKSPNPNSTNAEGYFVSSHTGTNPKPVGSLKRYEDEALRRQQPARSPNSPSRTPAGTYAPLRTPSSGHSEESRRKDDAKAQYLAQEKAYLQKIRVDLRDEYSARRLSTIGTGTGETDTEDDDDDDDSVNSDLNELGVGGLGGVGTSFDDEYMDIGSSYPFLEAGYSTEDLDNPEHFRERLEWQAMLSSVLTGEVVRSEKRRIRGPTENKIQDDDLWLSIRAKVCGRAVNEQKRILDYARANIDQVFEEFSRFKVTYLNDEANLEGATDQVGKMLDKIEKCESLWRSRKAMRDEHKTYGSPEFQRRLDAVISWHNITDSINKQLDLMRKYTGNNQLDPTKPPEKRDGHTDGVMEETCLVESVLKQDNLTDIFEHRIHRSVGPLIVKAREATVEYSQVFVELGLPLFHERLSNLMSFPVTLIQEIIRMRLSYARKLVNPTMLIIDQMISDFQLYIKIGMDTLESNRAYTEPIYDKGWVFQTHADESFNETVLDCLRFLLHLLSSKFLDGAKLVKSYQAFKETEQLEQQYNFLRSMGRLIDGSDIIVAEQFSVLESKLVSRLLNYWETQARSVNLKSKVNVERWLAVTIENVRSFQRKLLRFYKILCTEYENSTEYTIQQSNVKPFAASLRASGHFLVYTGAFEKYGIYAIADPSLAKYPEKIKSILMGYCRYEPPEDEQDDHVCYVMIFCIQEPLVWEGDIVNIEVPYFDMELKQGRMRLISEGRITELNRARNELAELTGGSGVFEVVEESRSHLTRVQHELMRTRRLFFRLSASVINYACVFRSKCKGHDYQESVQNMFVFAREFGQRGINAMDVARRGNVAMKLINLCIEWVTFICDDCVPTDYKTFRWTVVALEFAMVMTRGVNIMAITDEQFASLRHKVAGCMTLLISHFDIMGARSKAAAMQKTMETSRKNKLLNIQFKDDDELMQAFREETLKKLDQLEEKRESEQLVGKVLDDSNTDTEFLSFVASSFSNLSIRWQQGQFIGGGAFGTVYAAVNLDTGGLMAVKEIRLQDSQSIRHVLKSIKDEMTVLEILNHPNIVQYYGVEVHRDRVFIFMEYCQGGSLAGLLEYGRIEDEQVIQIYALQMLEGLAYLHQSGIVHRDIKPENILLDHMGVVKFVDFGAAKMIAKTGKTRGGGLHNGKTNLNSMTGTPMYMSPEVITGSDSGKRGSIDIWSLGCCVLEMATGRRPWANLDNEWAIMYHIAAGQLPPLPSREQLSELGQNFLMRCLQRDPTKRPTAMELLNDPWIVDIRNAVIEPVGPSDESSISSQDANSLTSPSMMPLNDSSEWRPHGWQVPAGQQSLSGNSSLSSHSQYGTQTRHYLREQAIKIQQQYLADQELLKKDDTNGDGKDKDNQDNNSSTQNDQQNGLVQPPSPQSQSASDFDHSSAQKDKNQSNDQ</sequence>
<keyword evidence="5" id="KW-0418">Kinase</keyword>
<gene>
    <name evidence="10" type="ORF">GNLVRS02_ARAD1C30382g</name>
</gene>
<name>A0A060T7T8_BLAAD</name>
<dbReference type="GO" id="GO:0004674">
    <property type="term" value="F:protein serine/threonine kinase activity"/>
    <property type="evidence" value="ECO:0007669"/>
    <property type="project" value="UniProtKB-KW"/>
</dbReference>
<dbReference type="Pfam" id="PF19431">
    <property type="entry name" value="MEKK4_N"/>
    <property type="match status" value="1"/>
</dbReference>
<feature type="region of interest" description="Disordered" evidence="8">
    <location>
        <begin position="1295"/>
        <end position="1354"/>
    </location>
</feature>
<dbReference type="EMBL" id="HG937693">
    <property type="protein sequence ID" value="CDP35221.1"/>
    <property type="molecule type" value="Genomic_DNA"/>
</dbReference>
<feature type="region of interest" description="Disordered" evidence="8">
    <location>
        <begin position="1379"/>
        <end position="1435"/>
    </location>
</feature>
<dbReference type="CDD" id="cd06626">
    <property type="entry name" value="STKc_MEKK4"/>
    <property type="match status" value="1"/>
</dbReference>
<reference evidence="10" key="1">
    <citation type="submission" date="2014-02" db="EMBL/GenBank/DDBJ databases">
        <authorList>
            <person name="Genoscope - CEA"/>
        </authorList>
    </citation>
    <scope>NUCLEOTIDE SEQUENCE</scope>
    <source>
        <strain evidence="10">LS3</strain>
    </source>
</reference>
<dbReference type="PROSITE" id="PS00107">
    <property type="entry name" value="PROTEIN_KINASE_ATP"/>
    <property type="match status" value="1"/>
</dbReference>
<dbReference type="PANTHER" id="PTHR48016">
    <property type="entry name" value="MAP KINASE KINASE KINASE SSK2-RELATED-RELATED"/>
    <property type="match status" value="1"/>
</dbReference>
<keyword evidence="3" id="KW-0808">Transferase</keyword>
<dbReference type="SUPFAM" id="SSF56112">
    <property type="entry name" value="Protein kinase-like (PK-like)"/>
    <property type="match status" value="1"/>
</dbReference>
<accession>A0A060T7T8</accession>
<feature type="compositionally biased region" description="Acidic residues" evidence="8">
    <location>
        <begin position="149"/>
        <end position="161"/>
    </location>
</feature>
<evidence type="ECO:0000256" key="3">
    <source>
        <dbReference type="ARBA" id="ARBA00022679"/>
    </source>
</evidence>
<comment type="similarity">
    <text evidence="1">Belongs to the protein kinase superfamily. STE Ser/Thr protein kinase family. MAP kinase kinase kinase subfamily.</text>
</comment>
<feature type="compositionally biased region" description="Low complexity" evidence="8">
    <location>
        <begin position="23"/>
        <end position="41"/>
    </location>
</feature>
<evidence type="ECO:0000256" key="4">
    <source>
        <dbReference type="ARBA" id="ARBA00022741"/>
    </source>
</evidence>
<evidence type="ECO:0000256" key="7">
    <source>
        <dbReference type="PROSITE-ProRule" id="PRU10141"/>
    </source>
</evidence>
<evidence type="ECO:0000256" key="5">
    <source>
        <dbReference type="ARBA" id="ARBA00022777"/>
    </source>
</evidence>
<dbReference type="InterPro" id="IPR008271">
    <property type="entry name" value="Ser/Thr_kinase_AS"/>
</dbReference>
<proteinExistence type="inferred from homology"/>
<dbReference type="InterPro" id="IPR017441">
    <property type="entry name" value="Protein_kinase_ATP_BS"/>
</dbReference>
<reference evidence="10" key="2">
    <citation type="submission" date="2014-06" db="EMBL/GenBank/DDBJ databases">
        <title>The complete genome of Blastobotrys (Arxula) adeninivorans LS3 - a yeast of biotechnological interest.</title>
        <authorList>
            <person name="Kunze G."/>
            <person name="Gaillardin C."/>
            <person name="Czernicka M."/>
            <person name="Durrens P."/>
            <person name="Martin T."/>
            <person name="Boer E."/>
            <person name="Gabaldon T."/>
            <person name="Cruz J."/>
            <person name="Talla E."/>
            <person name="Marck C."/>
            <person name="Goffeau A."/>
            <person name="Barbe V."/>
            <person name="Baret P."/>
            <person name="Baronian K."/>
            <person name="Beier S."/>
            <person name="Bleykasten C."/>
            <person name="Bode R."/>
            <person name="Casaregola S."/>
            <person name="Despons L."/>
            <person name="Fairhead C."/>
            <person name="Giersberg M."/>
            <person name="Gierski P."/>
            <person name="Hahnel U."/>
            <person name="Hartmann A."/>
            <person name="Jankowska D."/>
            <person name="Jubin C."/>
            <person name="Jung P."/>
            <person name="Lafontaine I."/>
            <person name="Leh-Louis V."/>
            <person name="Lemaire M."/>
            <person name="Marcet-Houben M."/>
            <person name="Mascher M."/>
            <person name="Morel G."/>
            <person name="Richard G.-F."/>
            <person name="Riechen J."/>
            <person name="Sacerdot C."/>
            <person name="Sarkar A."/>
            <person name="Savel G."/>
            <person name="Schacherer J."/>
            <person name="Sherman D."/>
            <person name="Straub M.-L."/>
            <person name="Stein N."/>
            <person name="Thierry A."/>
            <person name="Trautwein-Schult A."/>
            <person name="Westhof E."/>
            <person name="Worch S."/>
            <person name="Dujon B."/>
            <person name="Souciet J.-L."/>
            <person name="Wincker P."/>
            <person name="Scholz U."/>
            <person name="Neuveglise N."/>
        </authorList>
    </citation>
    <scope>NUCLEOTIDE SEQUENCE</scope>
    <source>
        <strain evidence="10">LS3</strain>
    </source>
</reference>
<dbReference type="PROSITE" id="PS50011">
    <property type="entry name" value="PROTEIN_KINASE_DOM"/>
    <property type="match status" value="1"/>
</dbReference>
<dbReference type="InterPro" id="IPR000719">
    <property type="entry name" value="Prot_kinase_dom"/>
</dbReference>
<dbReference type="InterPro" id="IPR011009">
    <property type="entry name" value="Kinase-like_dom_sf"/>
</dbReference>
<evidence type="ECO:0000256" key="1">
    <source>
        <dbReference type="ARBA" id="ARBA00006529"/>
    </source>
</evidence>
<feature type="compositionally biased region" description="Basic and acidic residues" evidence="8">
    <location>
        <begin position="1379"/>
        <end position="1392"/>
    </location>
</feature>
<evidence type="ECO:0000256" key="6">
    <source>
        <dbReference type="ARBA" id="ARBA00022840"/>
    </source>
</evidence>
<keyword evidence="6 7" id="KW-0067">ATP-binding</keyword>
<evidence type="ECO:0000313" key="10">
    <source>
        <dbReference type="EMBL" id="CDP35221.1"/>
    </source>
</evidence>
<feature type="region of interest" description="Disordered" evidence="8">
    <location>
        <begin position="1"/>
        <end position="112"/>
    </location>
</feature>
<dbReference type="Gene3D" id="1.10.510.10">
    <property type="entry name" value="Transferase(Phosphotransferase) domain 1"/>
    <property type="match status" value="1"/>
</dbReference>
<dbReference type="FunFam" id="1.10.510.10:FF:000571">
    <property type="entry name" value="Maternal embryonic leucine zipper kinase"/>
    <property type="match status" value="1"/>
</dbReference>
<dbReference type="SMART" id="SM00220">
    <property type="entry name" value="S_TKc"/>
    <property type="match status" value="1"/>
</dbReference>
<dbReference type="Pfam" id="PF00069">
    <property type="entry name" value="Pkinase"/>
    <property type="match status" value="1"/>
</dbReference>
<feature type="binding site" evidence="7">
    <location>
        <position position="1043"/>
    </location>
    <ligand>
        <name>ATP</name>
        <dbReference type="ChEBI" id="CHEBI:30616"/>
    </ligand>
</feature>
<evidence type="ECO:0000259" key="9">
    <source>
        <dbReference type="PROSITE" id="PS50011"/>
    </source>
</evidence>
<feature type="compositionally biased region" description="Basic and acidic residues" evidence="8">
    <location>
        <begin position="1419"/>
        <end position="1435"/>
    </location>
</feature>
<protein>
    <submittedName>
        <fullName evidence="10">ARAD1C30382p</fullName>
    </submittedName>
</protein>
<dbReference type="InterPro" id="IPR045801">
    <property type="entry name" value="MEKK4_N"/>
</dbReference>
<dbReference type="GO" id="GO:0038066">
    <property type="term" value="P:p38MAPK cascade"/>
    <property type="evidence" value="ECO:0007669"/>
    <property type="project" value="TreeGrafter"/>
</dbReference>
<dbReference type="PROSITE" id="PS00108">
    <property type="entry name" value="PROTEIN_KINASE_ST"/>
    <property type="match status" value="1"/>
</dbReference>
<evidence type="ECO:0000256" key="2">
    <source>
        <dbReference type="ARBA" id="ARBA00022527"/>
    </source>
</evidence>
<evidence type="ECO:0000256" key="8">
    <source>
        <dbReference type="SAM" id="MobiDB-lite"/>
    </source>
</evidence>
<keyword evidence="2" id="KW-0723">Serine/threonine-protein kinase</keyword>
<feature type="compositionally biased region" description="Low complexity" evidence="8">
    <location>
        <begin position="1335"/>
        <end position="1350"/>
    </location>
</feature>
<dbReference type="InterPro" id="IPR050538">
    <property type="entry name" value="MAP_kinase_kinase_kinase"/>
</dbReference>
<feature type="domain" description="Protein kinase" evidence="9">
    <location>
        <begin position="1014"/>
        <end position="1284"/>
    </location>
</feature>